<evidence type="ECO:0000313" key="1">
    <source>
        <dbReference type="EMBL" id="MBW9056516.1"/>
    </source>
</evidence>
<sequence>MRQKASQSPSAPRGNPITDRLVLASRYSECLRRLSRSAGRLRHADLGEKLMEIALCLDRMSADIAINDAGIEILRRAARLIGTVEALIDRKAKASILH</sequence>
<proteinExistence type="predicted"/>
<gene>
    <name evidence="1" type="ORF">JNB85_29320</name>
</gene>
<accession>A0ABS7H3V6</accession>
<evidence type="ECO:0000313" key="2">
    <source>
        <dbReference type="Proteomes" id="UP000717752"/>
    </source>
</evidence>
<dbReference type="EMBL" id="JAEUAK010000018">
    <property type="protein sequence ID" value="MBW9056516.1"/>
    <property type="molecule type" value="Genomic_DNA"/>
</dbReference>
<dbReference type="Proteomes" id="UP000717752">
    <property type="component" value="Unassembled WGS sequence"/>
</dbReference>
<dbReference type="RefSeq" id="WP_220337916.1">
    <property type="nucleotide sequence ID" value="NZ_JAEUAK010000018.1"/>
</dbReference>
<name>A0ABS7H3V6_9HYPH</name>
<comment type="caution">
    <text evidence="1">The sequence shown here is derived from an EMBL/GenBank/DDBJ whole genome shotgun (WGS) entry which is preliminary data.</text>
</comment>
<protein>
    <submittedName>
        <fullName evidence="1">Uncharacterized protein</fullName>
    </submittedName>
</protein>
<keyword evidence="2" id="KW-1185">Reference proteome</keyword>
<reference evidence="1 2" key="1">
    <citation type="journal article" date="2021" name="MBio">
        <title>Poor Competitiveness of Bradyrhizobium in Pigeon Pea Root Colonization in Indian Soils.</title>
        <authorList>
            <person name="Chalasani D."/>
            <person name="Basu A."/>
            <person name="Pullabhotla S.V.S.R.N."/>
            <person name="Jorrin B."/>
            <person name="Neal A.L."/>
            <person name="Poole P.S."/>
            <person name="Podile A.R."/>
            <person name="Tkacz A."/>
        </authorList>
    </citation>
    <scope>NUCLEOTIDE SEQUENCE [LARGE SCALE GENOMIC DNA]</scope>
    <source>
        <strain evidence="1 2">HU56</strain>
    </source>
</reference>
<organism evidence="1 2">
    <name type="scientific">Rhizobium mesosinicum</name>
    <dbReference type="NCBI Taxonomy" id="335017"/>
    <lineage>
        <taxon>Bacteria</taxon>
        <taxon>Pseudomonadati</taxon>
        <taxon>Pseudomonadota</taxon>
        <taxon>Alphaproteobacteria</taxon>
        <taxon>Hyphomicrobiales</taxon>
        <taxon>Rhizobiaceae</taxon>
        <taxon>Rhizobium/Agrobacterium group</taxon>
        <taxon>Rhizobium</taxon>
    </lineage>
</organism>